<protein>
    <submittedName>
        <fullName evidence="1">Uncharacterized protein</fullName>
    </submittedName>
</protein>
<proteinExistence type="predicted"/>
<dbReference type="RefSeq" id="WP_269834622.1">
    <property type="nucleotide sequence ID" value="NZ_JAPZLR010000002.1"/>
</dbReference>
<accession>A0A9X3KKV1</accession>
<dbReference type="AlphaFoldDB" id="A0A9X3KKV1"/>
<gene>
    <name evidence="1" type="ORF">O9X88_03795</name>
</gene>
<comment type="caution">
    <text evidence="1">The sequence shown here is derived from an EMBL/GenBank/DDBJ whole genome shotgun (WGS) entry which is preliminary data.</text>
</comment>
<evidence type="ECO:0000313" key="2">
    <source>
        <dbReference type="Proteomes" id="UP001151018"/>
    </source>
</evidence>
<evidence type="ECO:0000313" key="1">
    <source>
        <dbReference type="EMBL" id="MCZ7936656.1"/>
    </source>
</evidence>
<reference evidence="1" key="1">
    <citation type="submission" date="2022-12" db="EMBL/GenBank/DDBJ databases">
        <title>Draft genome sequences of 22 rhizogenic Agrobacterium biovar 1 strains, the causative agent of hairy root disease.</title>
        <authorList>
            <person name="Kim N."/>
            <person name="Vargas P."/>
            <person name="Rediers H."/>
        </authorList>
    </citation>
    <scope>NUCLEOTIDE SEQUENCE</scope>
    <source>
        <strain evidence="1">ST15.13.006</strain>
    </source>
</reference>
<name>A0A9X3KKV1_9HYPH</name>
<dbReference type="EMBL" id="JAPZLR010000002">
    <property type="protein sequence ID" value="MCZ7936656.1"/>
    <property type="molecule type" value="Genomic_DNA"/>
</dbReference>
<organism evidence="1 2">
    <name type="scientific">Agrobacterium salinitolerans</name>
    <dbReference type="NCBI Taxonomy" id="1183413"/>
    <lineage>
        <taxon>Bacteria</taxon>
        <taxon>Pseudomonadati</taxon>
        <taxon>Pseudomonadota</taxon>
        <taxon>Alphaproteobacteria</taxon>
        <taxon>Hyphomicrobiales</taxon>
        <taxon>Rhizobiaceae</taxon>
        <taxon>Rhizobium/Agrobacterium group</taxon>
        <taxon>Agrobacterium</taxon>
    </lineage>
</organism>
<dbReference type="Proteomes" id="UP001151018">
    <property type="component" value="Unassembled WGS sequence"/>
</dbReference>
<sequence>MTNRMDANSMRVRNIRAHIREGLEQYRNGGCDWTQLSRFLTPQQQADWRAAAGRAEKVRREQQDARFLAAEAGQTQAQLAYDEGRGLLNFRNAIMRERAKFRTYTSTNESRKRVLRRKLRRRYMEYLAEAKLLSEKIKQIPEEAWEYFKPASNKFKWLIEYKSDVEIAFIPNEILHAEQYALLEAWIAECTELIDNYESALAGSSIR</sequence>